<dbReference type="KEGG" id="plon:Pla110_02610"/>
<accession>A0A518CH53</accession>
<dbReference type="RefSeq" id="WP_144992411.1">
    <property type="nucleotide sequence ID" value="NZ_CP036281.1"/>
</dbReference>
<evidence type="ECO:0000259" key="2">
    <source>
        <dbReference type="Pfam" id="PF05448"/>
    </source>
</evidence>
<dbReference type="SUPFAM" id="SSF53474">
    <property type="entry name" value="alpha/beta-Hydrolases"/>
    <property type="match status" value="1"/>
</dbReference>
<dbReference type="InterPro" id="IPR050261">
    <property type="entry name" value="FrsA_esterase"/>
</dbReference>
<dbReference type="PANTHER" id="PTHR22946">
    <property type="entry name" value="DIENELACTONE HYDROLASE DOMAIN-CONTAINING PROTEIN-RELATED"/>
    <property type="match status" value="1"/>
</dbReference>
<protein>
    <submittedName>
        <fullName evidence="3">Acetyl xylan esterase (AXE1)</fullName>
    </submittedName>
</protein>
<dbReference type="InterPro" id="IPR008391">
    <property type="entry name" value="AXE1_dom"/>
</dbReference>
<dbReference type="OrthoDB" id="244125at2"/>
<reference evidence="3 4" key="1">
    <citation type="submission" date="2019-02" db="EMBL/GenBank/DDBJ databases">
        <title>Deep-cultivation of Planctomycetes and their phenomic and genomic characterization uncovers novel biology.</title>
        <authorList>
            <person name="Wiegand S."/>
            <person name="Jogler M."/>
            <person name="Boedeker C."/>
            <person name="Pinto D."/>
            <person name="Vollmers J."/>
            <person name="Rivas-Marin E."/>
            <person name="Kohn T."/>
            <person name="Peeters S.H."/>
            <person name="Heuer A."/>
            <person name="Rast P."/>
            <person name="Oberbeckmann S."/>
            <person name="Bunk B."/>
            <person name="Jeske O."/>
            <person name="Meyerdierks A."/>
            <person name="Storesund J.E."/>
            <person name="Kallscheuer N."/>
            <person name="Luecker S."/>
            <person name="Lage O.M."/>
            <person name="Pohl T."/>
            <person name="Merkel B.J."/>
            <person name="Hornburger P."/>
            <person name="Mueller R.-W."/>
            <person name="Bruemmer F."/>
            <person name="Labrenz M."/>
            <person name="Spormann A.M."/>
            <person name="Op den Camp H."/>
            <person name="Overmann J."/>
            <person name="Amann R."/>
            <person name="Jetten M.S.M."/>
            <person name="Mascher T."/>
            <person name="Medema M.H."/>
            <person name="Devos D.P."/>
            <person name="Kaster A.-K."/>
            <person name="Ovreas L."/>
            <person name="Rohde M."/>
            <person name="Galperin M.Y."/>
            <person name="Jogler C."/>
        </authorList>
    </citation>
    <scope>NUCLEOTIDE SEQUENCE [LARGE SCALE GENOMIC DNA]</scope>
    <source>
        <strain evidence="3 4">Pla110</strain>
    </source>
</reference>
<organism evidence="3 4">
    <name type="scientific">Polystyrenella longa</name>
    <dbReference type="NCBI Taxonomy" id="2528007"/>
    <lineage>
        <taxon>Bacteria</taxon>
        <taxon>Pseudomonadati</taxon>
        <taxon>Planctomycetota</taxon>
        <taxon>Planctomycetia</taxon>
        <taxon>Planctomycetales</taxon>
        <taxon>Planctomycetaceae</taxon>
        <taxon>Polystyrenella</taxon>
    </lineage>
</organism>
<dbReference type="PANTHER" id="PTHR22946:SF8">
    <property type="entry name" value="ACETYL XYLAN ESTERASE DOMAIN-CONTAINING PROTEIN"/>
    <property type="match status" value="1"/>
</dbReference>
<sequence length="639" mass="71269" precursor="true">MPARYPLLMLVFLSLFSGAVFADEQPEVKPSPVEQLLSKQTFDANLPLAEVKQFTRSRITPFPQIDNIAAWEEYRDHLREEVLSKVVFRGKAAEWRDADFQVEWLDSIEGGPEYTIQKLRYEALPGMWIPALLYVPNKLEGKVPVVMNVNGHEGDLGKAAEYKQIRCINQAKRGMLALNIEWVGMGQLNTVGFGHYRMNQIDLCGTSGLAPFYLSMKRGLDILLNHEHTDPERVAVAGLSGGGWQTIYISSLDERVTLSNPVAGYSSFFTRVDAPSDLGDSEQTPTDMASIADYLHLTAMRAPRPTLLTNNDQDQCCFKASHALPPLLQVARPLYQLYGKGENLRSHINIVPGTHNFDRDNREQLYAMFGNFFYPEDSSYSAVEIECAAELHSKADLIVPVPENNRDFNILAQDLAADLPQKDPTLDVDGERVRLAEVIKFHDYPYSGTQVEQSTVDERAAIYWHLNFGSEWTVPVIEFPTENAKATVLLLSELGSTSLAAQVESHLSDGNRVLVVDPFYFGHSKITQRPGLYALLVSSVGERPLGIQSGQLMGAIKWARDTAKDTPLHLHSVGPRSSLVALTTAALAPTLVDQLTTDDSFETLKEIFVNNMQVSQAPEIFCFGLLQHFDIADLRRLAE</sequence>
<dbReference type="AlphaFoldDB" id="A0A518CH53"/>
<keyword evidence="1" id="KW-0732">Signal</keyword>
<gene>
    <name evidence="3" type="ORF">Pla110_02610</name>
</gene>
<evidence type="ECO:0000313" key="4">
    <source>
        <dbReference type="Proteomes" id="UP000317178"/>
    </source>
</evidence>
<feature type="domain" description="Acetyl xylan esterase" evidence="2">
    <location>
        <begin position="115"/>
        <end position="273"/>
    </location>
</feature>
<keyword evidence="4" id="KW-1185">Reference proteome</keyword>
<dbReference type="Proteomes" id="UP000317178">
    <property type="component" value="Chromosome"/>
</dbReference>
<name>A0A518CH53_9PLAN</name>
<dbReference type="InterPro" id="IPR029058">
    <property type="entry name" value="AB_hydrolase_fold"/>
</dbReference>
<dbReference type="Gene3D" id="3.40.50.1820">
    <property type="entry name" value="alpha/beta hydrolase"/>
    <property type="match status" value="1"/>
</dbReference>
<dbReference type="Pfam" id="PF05448">
    <property type="entry name" value="AXE1"/>
    <property type="match status" value="1"/>
</dbReference>
<feature type="signal peptide" evidence="1">
    <location>
        <begin position="1"/>
        <end position="22"/>
    </location>
</feature>
<dbReference type="EMBL" id="CP036281">
    <property type="protein sequence ID" value="QDU78557.1"/>
    <property type="molecule type" value="Genomic_DNA"/>
</dbReference>
<evidence type="ECO:0000256" key="1">
    <source>
        <dbReference type="SAM" id="SignalP"/>
    </source>
</evidence>
<proteinExistence type="predicted"/>
<evidence type="ECO:0000313" key="3">
    <source>
        <dbReference type="EMBL" id="QDU78557.1"/>
    </source>
</evidence>
<feature type="chain" id="PRO_5021847264" evidence="1">
    <location>
        <begin position="23"/>
        <end position="639"/>
    </location>
</feature>